<accession>A0A9P7FYP1</accession>
<dbReference type="OrthoDB" id="3059350at2759"/>
<evidence type="ECO:0000313" key="2">
    <source>
        <dbReference type="EMBL" id="KAG5640478.1"/>
    </source>
</evidence>
<evidence type="ECO:0000313" key="3">
    <source>
        <dbReference type="Proteomes" id="UP000775547"/>
    </source>
</evidence>
<comment type="caution">
    <text evidence="2">The sequence shown here is derived from an EMBL/GenBank/DDBJ whole genome shotgun (WGS) entry which is preliminary data.</text>
</comment>
<feature type="region of interest" description="Disordered" evidence="1">
    <location>
        <begin position="210"/>
        <end position="229"/>
    </location>
</feature>
<protein>
    <submittedName>
        <fullName evidence="2">Uncharacterized protein</fullName>
    </submittedName>
</protein>
<evidence type="ECO:0000256" key="1">
    <source>
        <dbReference type="SAM" id="MobiDB-lite"/>
    </source>
</evidence>
<dbReference type="AlphaFoldDB" id="A0A9P7FYP1"/>
<proteinExistence type="predicted"/>
<name>A0A9P7FYP1_9AGAR</name>
<reference evidence="2" key="2">
    <citation type="submission" date="2021-10" db="EMBL/GenBank/DDBJ databases">
        <title>Phylogenomics reveals ancestral predisposition of the termite-cultivated fungus Termitomyces towards a domesticated lifestyle.</title>
        <authorList>
            <person name="Auxier B."/>
            <person name="Grum-Grzhimaylo A."/>
            <person name="Cardenas M.E."/>
            <person name="Lodge J.D."/>
            <person name="Laessoe T."/>
            <person name="Pedersen O."/>
            <person name="Smith M.E."/>
            <person name="Kuyper T.W."/>
            <person name="Franco-Molano E.A."/>
            <person name="Baroni T.J."/>
            <person name="Aanen D.K."/>
        </authorList>
    </citation>
    <scope>NUCLEOTIDE SEQUENCE</scope>
    <source>
        <strain evidence="2">AP01</strain>
        <tissue evidence="2">Mycelium</tissue>
    </source>
</reference>
<feature type="region of interest" description="Disordered" evidence="1">
    <location>
        <begin position="1"/>
        <end position="23"/>
    </location>
</feature>
<organism evidence="2 3">
    <name type="scientific">Asterophora parasitica</name>
    <dbReference type="NCBI Taxonomy" id="117018"/>
    <lineage>
        <taxon>Eukaryota</taxon>
        <taxon>Fungi</taxon>
        <taxon>Dikarya</taxon>
        <taxon>Basidiomycota</taxon>
        <taxon>Agaricomycotina</taxon>
        <taxon>Agaricomycetes</taxon>
        <taxon>Agaricomycetidae</taxon>
        <taxon>Agaricales</taxon>
        <taxon>Tricholomatineae</taxon>
        <taxon>Lyophyllaceae</taxon>
        <taxon>Asterophora</taxon>
    </lineage>
</organism>
<keyword evidence="3" id="KW-1185">Reference proteome</keyword>
<reference evidence="2" key="1">
    <citation type="submission" date="2020-07" db="EMBL/GenBank/DDBJ databases">
        <authorList>
            <person name="Nieuwenhuis M."/>
            <person name="Van De Peppel L.J.J."/>
        </authorList>
    </citation>
    <scope>NUCLEOTIDE SEQUENCE</scope>
    <source>
        <strain evidence="2">AP01</strain>
        <tissue evidence="2">Mycelium</tissue>
    </source>
</reference>
<gene>
    <name evidence="2" type="ORF">DXG03_008377</name>
</gene>
<sequence>MAFAAKPPLKGPPESTTRSGTPVLPHQLQSQTEISALLMSKIGPIKSVWEAHSWLKQKGWVLSSDTYNYTKLVHVLLTAALDLPGKTIEACTDVKNTFLAVAFLLEDDITNSVSEALVDTVTTKTLNCLKPIMDKLKTAGLFVTATNTQQAQTTLSLKDISTHLATITASLSDLSSKLATSAPLPPPPQPTWALVVGSWRTSLPPTCITTSLPSTYNPSTSPQQTGLQQ</sequence>
<dbReference type="EMBL" id="JABCKV010000692">
    <property type="protein sequence ID" value="KAG5640478.1"/>
    <property type="molecule type" value="Genomic_DNA"/>
</dbReference>
<dbReference type="Proteomes" id="UP000775547">
    <property type="component" value="Unassembled WGS sequence"/>
</dbReference>